<feature type="compositionally biased region" description="Basic and acidic residues" evidence="1">
    <location>
        <begin position="399"/>
        <end position="408"/>
    </location>
</feature>
<dbReference type="InterPro" id="IPR008984">
    <property type="entry name" value="SMAD_FHA_dom_sf"/>
</dbReference>
<feature type="domain" description="FHA" evidence="2">
    <location>
        <begin position="533"/>
        <end position="584"/>
    </location>
</feature>
<evidence type="ECO:0000256" key="1">
    <source>
        <dbReference type="SAM" id="MobiDB-lite"/>
    </source>
</evidence>
<dbReference type="InterPro" id="IPR000253">
    <property type="entry name" value="FHA_dom"/>
</dbReference>
<feature type="region of interest" description="Disordered" evidence="1">
    <location>
        <begin position="260"/>
        <end position="280"/>
    </location>
</feature>
<proteinExistence type="predicted"/>
<reference evidence="3 4" key="1">
    <citation type="submission" date="2018-06" db="EMBL/GenBank/DDBJ databases">
        <title>Isolation of heavy metals resistant Paenibacillus silvae NC2 from Gold-Copper mine in ZiJin, China.</title>
        <authorList>
            <person name="Xu J."/>
            <person name="Mazhar H.S."/>
            <person name="Rensing C."/>
        </authorList>
    </citation>
    <scope>NUCLEOTIDE SEQUENCE [LARGE SCALE GENOMIC DNA]</scope>
    <source>
        <strain evidence="3 4">NC2</strain>
    </source>
</reference>
<dbReference type="Pfam" id="PF19909">
    <property type="entry name" value="DUF6382"/>
    <property type="match status" value="1"/>
</dbReference>
<gene>
    <name evidence="3" type="ORF">DN757_12270</name>
</gene>
<dbReference type="SMART" id="SM00240">
    <property type="entry name" value="FHA"/>
    <property type="match status" value="1"/>
</dbReference>
<dbReference type="AlphaFoldDB" id="A0A2W6QDY5"/>
<sequence length="611" mass="67886">MYGLTRDFVRNGGAFMTLEKENGLRMQELSRVQLGMLSSNRIPRILPVHTREIDQNVTLQYDISGYKMLSQMLRSGQIALPVLYNLLFQLADALEECRQYMLEPQNLWLHEEYIFIQGSMEQGELGLIYVPMMEARQEDQTPLLFRDLVIRLMAYVQELQGEGIQRVLQLCDDGRWNIRQLRELMLELCTGSATGSGIGAAALMESRNEFSYGLNQPDAFELQAQRQPRMRENAEVAEDANPNLRSMSFLHRRAAEPLVSNNSIPDSNASKEKHNASQIQQPSFAVDWQENTKEKQSGSTSGSSRTTYIWLGCMVSVALVWRFIYMEQPGQYEMILSSSLSVGLAAAACWMWKRKAGSHSESGIHKSFPVPGLGRRKNQQSRHEKGMYQESWRWNAPEKSGEAAKQHLDLSSAGSDGGASPSSGQRHVHAGDETAMPADIPAGNKRDTLSVQEYKARTASGTRTGINAIENAGVSETSERNPTNAAADATVNLQQLTASGAERNSEDVSLYYLERMSKESARNERVDVKGASFIIGRASDMVQCVDNSSGVSRAHVELSRSQSGGYVIKDLGSVNGTMLQGNLLAPYKEYPLADGDTFILAESVYVYRMAG</sequence>
<evidence type="ECO:0000313" key="4">
    <source>
        <dbReference type="Proteomes" id="UP000249204"/>
    </source>
</evidence>
<feature type="region of interest" description="Disordered" evidence="1">
    <location>
        <begin position="360"/>
        <end position="448"/>
    </location>
</feature>
<evidence type="ECO:0000313" key="3">
    <source>
        <dbReference type="EMBL" id="PZT55443.1"/>
    </source>
</evidence>
<dbReference type="PROSITE" id="PS50006">
    <property type="entry name" value="FHA_DOMAIN"/>
    <property type="match status" value="1"/>
</dbReference>
<dbReference type="EMBL" id="QKWW01000031">
    <property type="protein sequence ID" value="PZT55443.1"/>
    <property type="molecule type" value="Genomic_DNA"/>
</dbReference>
<feature type="compositionally biased region" description="Low complexity" evidence="1">
    <location>
        <begin position="409"/>
        <end position="424"/>
    </location>
</feature>
<dbReference type="InterPro" id="IPR045962">
    <property type="entry name" value="DUF6382"/>
</dbReference>
<dbReference type="RefSeq" id="WP_111270500.1">
    <property type="nucleotide sequence ID" value="NZ_QKWW01000031.1"/>
</dbReference>
<dbReference type="Proteomes" id="UP000249204">
    <property type="component" value="Unassembled WGS sequence"/>
</dbReference>
<dbReference type="Pfam" id="PF00498">
    <property type="entry name" value="FHA"/>
    <property type="match status" value="1"/>
</dbReference>
<protein>
    <recommendedName>
        <fullName evidence="2">FHA domain-containing protein</fullName>
    </recommendedName>
</protein>
<organism evidence="3 4">
    <name type="scientific">Paenibacillus silvae</name>
    <dbReference type="NCBI Taxonomy" id="1325358"/>
    <lineage>
        <taxon>Bacteria</taxon>
        <taxon>Bacillati</taxon>
        <taxon>Bacillota</taxon>
        <taxon>Bacilli</taxon>
        <taxon>Bacillales</taxon>
        <taxon>Paenibacillaceae</taxon>
        <taxon>Paenibacillus</taxon>
    </lineage>
</organism>
<evidence type="ECO:0000259" key="2">
    <source>
        <dbReference type="PROSITE" id="PS50006"/>
    </source>
</evidence>
<dbReference type="Gene3D" id="2.60.200.20">
    <property type="match status" value="1"/>
</dbReference>
<accession>A0A2W6QDY5</accession>
<dbReference type="SUPFAM" id="SSF49879">
    <property type="entry name" value="SMAD/FHA domain"/>
    <property type="match status" value="1"/>
</dbReference>
<dbReference type="CDD" id="cd00060">
    <property type="entry name" value="FHA"/>
    <property type="match status" value="1"/>
</dbReference>
<name>A0A2W6QDY5_9BACL</name>
<comment type="caution">
    <text evidence="3">The sequence shown here is derived from an EMBL/GenBank/DDBJ whole genome shotgun (WGS) entry which is preliminary data.</text>
</comment>